<dbReference type="PANTHER" id="PTHR10953">
    <property type="entry name" value="UBIQUITIN-ACTIVATING ENZYME E1"/>
    <property type="match status" value="1"/>
</dbReference>
<dbReference type="InterPro" id="IPR045886">
    <property type="entry name" value="ThiF/MoeB/HesA"/>
</dbReference>
<dbReference type="EMBL" id="JBBMFN010000046">
    <property type="protein sequence ID" value="MEQ2467238.1"/>
    <property type="molecule type" value="Genomic_DNA"/>
</dbReference>
<dbReference type="Gene3D" id="3.40.50.720">
    <property type="entry name" value="NAD(P)-binding Rossmann-like Domain"/>
    <property type="match status" value="1"/>
</dbReference>
<accession>A0ABV1F1J6</accession>
<feature type="domain" description="THIF-type NAD/FAD binding fold" evidence="1">
    <location>
        <begin position="17"/>
        <end position="246"/>
    </location>
</feature>
<evidence type="ECO:0000313" key="2">
    <source>
        <dbReference type="EMBL" id="MEQ2467238.1"/>
    </source>
</evidence>
<protein>
    <submittedName>
        <fullName evidence="2">HesA/MoeB/ThiF family protein</fullName>
    </submittedName>
</protein>
<keyword evidence="3" id="KW-1185">Reference proteome</keyword>
<proteinExistence type="predicted"/>
<dbReference type="Pfam" id="PF00899">
    <property type="entry name" value="ThiF"/>
    <property type="match status" value="1"/>
</dbReference>
<evidence type="ECO:0000313" key="3">
    <source>
        <dbReference type="Proteomes" id="UP001465426"/>
    </source>
</evidence>
<organism evidence="2 3">
    <name type="scientific">Niallia hominis</name>
    <dbReference type="NCBI Taxonomy" id="3133173"/>
    <lineage>
        <taxon>Bacteria</taxon>
        <taxon>Bacillati</taxon>
        <taxon>Bacillota</taxon>
        <taxon>Bacilli</taxon>
        <taxon>Bacillales</taxon>
        <taxon>Bacillaceae</taxon>
        <taxon>Niallia</taxon>
    </lineage>
</organism>
<dbReference type="CDD" id="cd00757">
    <property type="entry name" value="ThiF_MoeB_HesA_family"/>
    <property type="match status" value="1"/>
</dbReference>
<comment type="caution">
    <text evidence="2">The sequence shown here is derived from an EMBL/GenBank/DDBJ whole genome shotgun (WGS) entry which is preliminary data.</text>
</comment>
<gene>
    <name evidence="2" type="ORF">WMO63_16400</name>
</gene>
<dbReference type="SUPFAM" id="SSF69572">
    <property type="entry name" value="Activating enzymes of the ubiquitin-like proteins"/>
    <property type="match status" value="1"/>
</dbReference>
<dbReference type="RefSeq" id="WP_235249583.1">
    <property type="nucleotide sequence ID" value="NZ_JBBMFN010000046.1"/>
</dbReference>
<dbReference type="InterPro" id="IPR000594">
    <property type="entry name" value="ThiF_NAD_FAD-bd"/>
</dbReference>
<reference evidence="2 3" key="1">
    <citation type="submission" date="2024-03" db="EMBL/GenBank/DDBJ databases">
        <title>Human intestinal bacterial collection.</title>
        <authorList>
            <person name="Pauvert C."/>
            <person name="Hitch T.C.A."/>
            <person name="Clavel T."/>
        </authorList>
    </citation>
    <scope>NUCLEOTIDE SEQUENCE [LARGE SCALE GENOMIC DNA]</scope>
    <source>
        <strain evidence="2 3">CLA-SR-H024</strain>
    </source>
</reference>
<dbReference type="InterPro" id="IPR035985">
    <property type="entry name" value="Ubiquitin-activating_enz"/>
</dbReference>
<sequence>MSFEQNQDKPIDFSSRYSRQLKLVGLEGQQKLKDATVFIAGIGGLGGTTAIYLAAAGVGKLIIFHEGNIALPDLNRQILMESNKVGKQRIPSALNSIKRINPEVIVEAYPEKISYERVYPLVKRADVVVDARYDFPERYELNRLCVDTGKIMVEAAMSGFEISLTTIKPKETACLACVFPQQDPKWEPLGFPVLGATSGIAGCLAAMEVVKVITGIGEPYFNKLYRFDSLQFQSSTFSLKRNPLCTHCVGKRDE</sequence>
<dbReference type="Proteomes" id="UP001465426">
    <property type="component" value="Unassembled WGS sequence"/>
</dbReference>
<evidence type="ECO:0000259" key="1">
    <source>
        <dbReference type="Pfam" id="PF00899"/>
    </source>
</evidence>
<name>A0ABV1F1J6_9BACI</name>
<dbReference type="PANTHER" id="PTHR10953:SF102">
    <property type="entry name" value="ADENYLYLTRANSFERASE AND SULFURTRANSFERASE MOCS3"/>
    <property type="match status" value="1"/>
</dbReference>